<dbReference type="InterPro" id="IPR035068">
    <property type="entry name" value="TldD/PmbA_N"/>
</dbReference>
<dbReference type="AlphaFoldDB" id="A0A1I0YZZ1"/>
<protein>
    <submittedName>
        <fullName evidence="4">Predicted Zn-dependent protease or its inactivated homolog</fullName>
    </submittedName>
</protein>
<evidence type="ECO:0000313" key="4">
    <source>
        <dbReference type="EMBL" id="SFB18851.1"/>
    </source>
</evidence>
<dbReference type="PANTHER" id="PTHR43666:SF1">
    <property type="entry name" value="CONSERVED PROTEIN"/>
    <property type="match status" value="1"/>
</dbReference>
<evidence type="ECO:0000259" key="3">
    <source>
        <dbReference type="Pfam" id="PF19289"/>
    </source>
</evidence>
<dbReference type="OrthoDB" id="9803618at2"/>
<evidence type="ECO:0000259" key="2">
    <source>
        <dbReference type="Pfam" id="PF01523"/>
    </source>
</evidence>
<proteinExistence type="inferred from homology"/>
<dbReference type="GO" id="GO:0008237">
    <property type="term" value="F:metallopeptidase activity"/>
    <property type="evidence" value="ECO:0007669"/>
    <property type="project" value="InterPro"/>
</dbReference>
<dbReference type="EMBL" id="FOKI01000016">
    <property type="protein sequence ID" value="SFB18851.1"/>
    <property type="molecule type" value="Genomic_DNA"/>
</dbReference>
<dbReference type="GO" id="GO:0006508">
    <property type="term" value="P:proteolysis"/>
    <property type="evidence" value="ECO:0007669"/>
    <property type="project" value="UniProtKB-KW"/>
</dbReference>
<dbReference type="InterPro" id="IPR045569">
    <property type="entry name" value="Metalloprtase-TldD/E_C"/>
</dbReference>
<accession>A0A1I0YZZ1</accession>
<name>A0A1I0YZZ1_9CLOT</name>
<gene>
    <name evidence="4" type="ORF">SAMN04488528_101663</name>
</gene>
<comment type="similarity">
    <text evidence="1">Belongs to the peptidase U62 family.</text>
</comment>
<sequence>MLNKDEFYNLIDKVLAKSKYFTAINVFYKETGLTRFANSEIHQNVYTSDYDIKITVINDKKIAKVSTNIMDEEALFQALREAEENLEFLPKGDYEYKFAKTPDFIEYEDEYINSQYNLGIKDRADILVQCINSLEENYKAAGILSRTVEKIALGTTEGIKRFLSKNSEELEVVVMHRDGSSGYAHISSLNPKEFDVKSGFHKAYNKAKLALNPITLEPGTYDVILEPEAVFEFVMMCGYMALNQDSIKAGSCFLDGKKGKQIMNEKITIKDDYKDKDSYMMPFDFEGYERKTVTLIEKGIFKNVVNNSKLAELYNEELTGHSLGYGNGSIPLNMVVDGGQKTLDEIVKSTKKALLITRFHYINVVDYRESLLTGLTRDGVFIIENGEIKEAVKNMRFTEGILNAFNNVEEISSNREKIQGFFGHMVIPAMKIKDFHFTGKTE</sequence>
<dbReference type="RefSeq" id="WP_090041472.1">
    <property type="nucleotide sequence ID" value="NZ_FOKI01000016.1"/>
</dbReference>
<dbReference type="InterPro" id="IPR002510">
    <property type="entry name" value="Metalloprtase-TldD/E_N"/>
</dbReference>
<feature type="domain" description="Metalloprotease TldD/E C-terminal" evidence="3">
    <location>
        <begin position="218"/>
        <end position="439"/>
    </location>
</feature>
<dbReference type="Pfam" id="PF01523">
    <property type="entry name" value="PmbA_TldD_1st"/>
    <property type="match status" value="1"/>
</dbReference>
<keyword evidence="4" id="KW-0645">Protease</keyword>
<keyword evidence="4" id="KW-0378">Hydrolase</keyword>
<evidence type="ECO:0000313" key="5">
    <source>
        <dbReference type="Proteomes" id="UP000198619"/>
    </source>
</evidence>
<feature type="domain" description="Metalloprotease TldD/E N-terminal" evidence="2">
    <location>
        <begin position="34"/>
        <end position="85"/>
    </location>
</feature>
<keyword evidence="5" id="KW-1185">Reference proteome</keyword>
<dbReference type="Pfam" id="PF19289">
    <property type="entry name" value="PmbA_TldD_3rd"/>
    <property type="match status" value="1"/>
</dbReference>
<dbReference type="InterPro" id="IPR036059">
    <property type="entry name" value="TldD/PmbA_sf"/>
</dbReference>
<dbReference type="STRING" id="84698.SAMN04488528_101663"/>
<organism evidence="4 5">
    <name type="scientific">Clostridium frigidicarnis</name>
    <dbReference type="NCBI Taxonomy" id="84698"/>
    <lineage>
        <taxon>Bacteria</taxon>
        <taxon>Bacillati</taxon>
        <taxon>Bacillota</taxon>
        <taxon>Clostridia</taxon>
        <taxon>Eubacteriales</taxon>
        <taxon>Clostridiaceae</taxon>
        <taxon>Clostridium</taxon>
    </lineage>
</organism>
<reference evidence="4 5" key="1">
    <citation type="submission" date="2016-10" db="EMBL/GenBank/DDBJ databases">
        <authorList>
            <person name="de Groot N.N."/>
        </authorList>
    </citation>
    <scope>NUCLEOTIDE SEQUENCE [LARGE SCALE GENOMIC DNA]</scope>
    <source>
        <strain evidence="4 5">DSM 12271</strain>
    </source>
</reference>
<dbReference type="Gene3D" id="3.30.2290.10">
    <property type="entry name" value="PmbA/TldD superfamily"/>
    <property type="match status" value="1"/>
</dbReference>
<dbReference type="Proteomes" id="UP000198619">
    <property type="component" value="Unassembled WGS sequence"/>
</dbReference>
<dbReference type="PANTHER" id="PTHR43666">
    <property type="entry name" value="TLDD PROTEIN"/>
    <property type="match status" value="1"/>
</dbReference>
<dbReference type="SUPFAM" id="SSF111283">
    <property type="entry name" value="Putative modulator of DNA gyrase, PmbA/TldD"/>
    <property type="match status" value="1"/>
</dbReference>
<evidence type="ECO:0000256" key="1">
    <source>
        <dbReference type="ARBA" id="ARBA00005836"/>
    </source>
</evidence>